<sequence length="286" mass="31909">MRIFIALSLLAWHATVSASKHKFCCCWTKEIGCDISSTQRIINARVPHGSWAMSSKSWAEADGAPVACEKCYAYARDLQGTDDGWIGGDEMSDLCEAEPTKPVLYPSPQTNTSDSWASESVQSRRWEPRSLLPRWSKWYFPFSKRSYDDDVILMRPIDALTPIPIFAALDMVFAPGFFAESVADEGVSAVVALALVAVVDDEVEQKSWYVKLAADDEAVTGRREASAEKGEKERLRKKARREMATRSMDRKPSLFYVFGQGKEISKKKHQHAMCAGGAEKDHDAEA</sequence>
<dbReference type="Proteomes" id="UP000298493">
    <property type="component" value="Unassembled WGS sequence"/>
</dbReference>
<evidence type="ECO:0000313" key="3">
    <source>
        <dbReference type="EMBL" id="TID16193.1"/>
    </source>
</evidence>
<reference evidence="3 4" key="1">
    <citation type="submission" date="2019-04" db="EMBL/GenBank/DDBJ databases">
        <title>High contiguity whole genome sequence and gene annotation resource for two Venturia nashicola isolates.</title>
        <authorList>
            <person name="Prokchorchik M."/>
            <person name="Won K."/>
            <person name="Lee Y."/>
            <person name="Choi E.D."/>
            <person name="Segonzac C."/>
            <person name="Sohn K.H."/>
        </authorList>
    </citation>
    <scope>NUCLEOTIDE SEQUENCE [LARGE SCALE GENOMIC DNA]</scope>
    <source>
        <strain evidence="3 4">PRI2</strain>
    </source>
</reference>
<gene>
    <name evidence="3" type="ORF">E6O75_ATG09251</name>
</gene>
<feature type="signal peptide" evidence="2">
    <location>
        <begin position="1"/>
        <end position="18"/>
    </location>
</feature>
<evidence type="ECO:0000256" key="1">
    <source>
        <dbReference type="SAM" id="MobiDB-lite"/>
    </source>
</evidence>
<dbReference type="EMBL" id="SNSC02000019">
    <property type="protein sequence ID" value="TID16193.1"/>
    <property type="molecule type" value="Genomic_DNA"/>
</dbReference>
<feature type="compositionally biased region" description="Basic and acidic residues" evidence="1">
    <location>
        <begin position="220"/>
        <end position="234"/>
    </location>
</feature>
<proteinExistence type="predicted"/>
<accession>A0A4Z1NNJ9</accession>
<feature type="chain" id="PRO_5021208818" evidence="2">
    <location>
        <begin position="19"/>
        <end position="286"/>
    </location>
</feature>
<feature type="region of interest" description="Disordered" evidence="1">
    <location>
        <begin position="220"/>
        <end position="246"/>
    </location>
</feature>
<keyword evidence="2" id="KW-0732">Signal</keyword>
<protein>
    <submittedName>
        <fullName evidence="3">Guanine nucleotide-binding protein alpha-3 subunit</fullName>
    </submittedName>
</protein>
<dbReference type="AlphaFoldDB" id="A0A4Z1NNJ9"/>
<evidence type="ECO:0000256" key="2">
    <source>
        <dbReference type="SAM" id="SignalP"/>
    </source>
</evidence>
<comment type="caution">
    <text evidence="3">The sequence shown here is derived from an EMBL/GenBank/DDBJ whole genome shotgun (WGS) entry which is preliminary data.</text>
</comment>
<keyword evidence="4" id="KW-1185">Reference proteome</keyword>
<organism evidence="3 4">
    <name type="scientific">Venturia nashicola</name>
    <dbReference type="NCBI Taxonomy" id="86259"/>
    <lineage>
        <taxon>Eukaryota</taxon>
        <taxon>Fungi</taxon>
        <taxon>Dikarya</taxon>
        <taxon>Ascomycota</taxon>
        <taxon>Pezizomycotina</taxon>
        <taxon>Dothideomycetes</taxon>
        <taxon>Pleosporomycetidae</taxon>
        <taxon>Venturiales</taxon>
        <taxon>Venturiaceae</taxon>
        <taxon>Venturia</taxon>
    </lineage>
</organism>
<name>A0A4Z1NNJ9_9PEZI</name>
<evidence type="ECO:0000313" key="4">
    <source>
        <dbReference type="Proteomes" id="UP000298493"/>
    </source>
</evidence>